<sequence>MPMPQMFPMPILLLMALVSILYLLGTVRVFWQLREHASMPSVSYIMMVSDKSLLYIQTW</sequence>
<accession>A0A7T1HF23</accession>
<dbReference type="AlphaFoldDB" id="A0A7T1HF23"/>
<name>A0A7T1HF23_9NEOP</name>
<reference evidence="1" key="1">
    <citation type="journal article" date="2020" name="Gene">
        <title>Structure, gene order, and nucleotide composition of mitochondrial genomes in parasitic lice from Amblycera.</title>
        <authorList>
            <person name="Sweet A.D."/>
            <person name="Johnson K.P."/>
            <person name="Cao Y."/>
            <person name="de Moya R.S."/>
            <person name="Skinner R.K."/>
            <person name="Tan M."/>
            <person name="Virrueta-Herrera S."/>
            <person name="Cameron S.L."/>
        </authorList>
    </citation>
    <scope>NUCLEOTIDE SEQUENCE</scope>
    <source>
        <strain evidence="1">Mysp</strain>
    </source>
</reference>
<evidence type="ECO:0000313" key="1">
    <source>
        <dbReference type="EMBL" id="QPN54265.1"/>
    </source>
</evidence>
<dbReference type="EMBL" id="MW199172">
    <property type="protein sequence ID" value="QPN54265.1"/>
    <property type="molecule type" value="Genomic_DNA"/>
</dbReference>
<protein>
    <submittedName>
        <fullName evidence="1">ATP synthase F0 subunit 8</fullName>
    </submittedName>
</protein>
<proteinExistence type="predicted"/>
<keyword evidence="1" id="KW-0496">Mitochondrion</keyword>
<geneLocation type="mitochondrion" evidence="1"/>
<gene>
    <name evidence="1" type="primary">atp8</name>
</gene>
<organism evidence="1">
    <name type="scientific">Myrsidea sp. ADS-2020</name>
    <dbReference type="NCBI Taxonomy" id="2794901"/>
    <lineage>
        <taxon>Eukaryota</taxon>
        <taxon>Metazoa</taxon>
        <taxon>Ecdysozoa</taxon>
        <taxon>Arthropoda</taxon>
        <taxon>Hexapoda</taxon>
        <taxon>Insecta</taxon>
        <taxon>Pterygota</taxon>
        <taxon>Neoptera</taxon>
        <taxon>Paraneoptera</taxon>
        <taxon>Psocodea</taxon>
        <taxon>Troctomorpha</taxon>
        <taxon>Phthiraptera</taxon>
        <taxon>Amblycera</taxon>
        <taxon>Menoponidae</taxon>
        <taxon>Myrsidea</taxon>
    </lineage>
</organism>